<comment type="caution">
    <text evidence="4">The sequence shown here is derived from an EMBL/GenBank/DDBJ whole genome shotgun (WGS) entry which is preliminary data.</text>
</comment>
<sequence length="431" mass="48481">MNIKDFEIMAPVGSRESLAAAIQAGADSIYFGIENLNMRARSANTFTIDDLREIAQTCDAHGMKSYLTVNTIIYDKDIPLMRTIVDAAKEAGISAVIAADVAVMNYARRIGQEVHLSTQLNISNMEALRFYAQFADVVVLARELNLEQVAEIYRVIREENICGPGGEQIRIEMFCHGALCMAVSGKCYLSLHEMNHSANRGACMQVCRRGYTVRDKETDVELDVDNEYIMSPKDLKTIHFMNKMMDAGVRVFKIEGRARGPEYVRTVVECYKEAIKANLEGTFTDEKIAAWDERLKTVFNRGFWNGYYLGQRLGEWSRNYGSEATERKIYVGRGIKYFSNIGVAEFLVEAAELNVGDKLLITGPTTGAMFATLDEARVELKPVQTVKKGQHFSMKLDKIRPSDKLYKLVSTAELKRFKGIAPESDKEAMKQ</sequence>
<dbReference type="RefSeq" id="WP_021644608.1">
    <property type="nucleotide sequence ID" value="NZ_KE993081.1"/>
</dbReference>
<dbReference type="PANTHER" id="PTHR30217">
    <property type="entry name" value="PEPTIDASE U32 FAMILY"/>
    <property type="match status" value="1"/>
</dbReference>
<gene>
    <name evidence="4" type="ORF">HMPREF1981_01242</name>
</gene>
<dbReference type="Proteomes" id="UP000016496">
    <property type="component" value="Unassembled WGS sequence"/>
</dbReference>
<keyword evidence="2" id="KW-0378">Hydrolase</keyword>
<dbReference type="EMBL" id="AWSV01000068">
    <property type="protein sequence ID" value="ERI85887.1"/>
    <property type="molecule type" value="Genomic_DNA"/>
</dbReference>
<dbReference type="GO" id="GO:0008233">
    <property type="term" value="F:peptidase activity"/>
    <property type="evidence" value="ECO:0007669"/>
    <property type="project" value="UniProtKB-KW"/>
</dbReference>
<dbReference type="HOGENOM" id="CLU_011540_0_1_10"/>
<evidence type="ECO:0000256" key="3">
    <source>
        <dbReference type="ARBA" id="ARBA00038374"/>
    </source>
</evidence>
<dbReference type="PANTHER" id="PTHR30217:SF6">
    <property type="entry name" value="TRNA HYDROXYLATION PROTEIN P"/>
    <property type="match status" value="1"/>
</dbReference>
<organism evidence="4 5">
    <name type="scientific">Bacteroides pyogenes F0041</name>
    <dbReference type="NCBI Taxonomy" id="1321819"/>
    <lineage>
        <taxon>Bacteria</taxon>
        <taxon>Pseudomonadati</taxon>
        <taxon>Bacteroidota</taxon>
        <taxon>Bacteroidia</taxon>
        <taxon>Bacteroidales</taxon>
        <taxon>Bacteroidaceae</taxon>
        <taxon>Bacteroides</taxon>
    </lineage>
</organism>
<reference evidence="4 5" key="1">
    <citation type="submission" date="2013-08" db="EMBL/GenBank/DDBJ databases">
        <authorList>
            <person name="Weinstock G."/>
            <person name="Sodergren E."/>
            <person name="Wylie T."/>
            <person name="Fulton L."/>
            <person name="Fulton R."/>
            <person name="Fronick C."/>
            <person name="O'Laughlin M."/>
            <person name="Godfrey J."/>
            <person name="Miner T."/>
            <person name="Herter B."/>
            <person name="Appelbaum E."/>
            <person name="Cordes M."/>
            <person name="Lek S."/>
            <person name="Wollam A."/>
            <person name="Pepin K.H."/>
            <person name="Palsikar V.B."/>
            <person name="Mitreva M."/>
            <person name="Wilson R.K."/>
        </authorList>
    </citation>
    <scope>NUCLEOTIDE SEQUENCE [LARGE SCALE GENOMIC DNA]</scope>
    <source>
        <strain evidence="4 5">F0041</strain>
    </source>
</reference>
<accession>U2DW50</accession>
<comment type="similarity">
    <text evidence="3">Belongs to the peptidase U32 family.</text>
</comment>
<dbReference type="InterPro" id="IPR001539">
    <property type="entry name" value="Peptidase_U32"/>
</dbReference>
<evidence type="ECO:0000256" key="1">
    <source>
        <dbReference type="ARBA" id="ARBA00022670"/>
    </source>
</evidence>
<dbReference type="AlphaFoldDB" id="U2DW50"/>
<name>U2DW50_9BACE</name>
<dbReference type="Pfam" id="PF01136">
    <property type="entry name" value="Peptidase_U32"/>
    <property type="match status" value="1"/>
</dbReference>
<evidence type="ECO:0000313" key="5">
    <source>
        <dbReference type="Proteomes" id="UP000016496"/>
    </source>
</evidence>
<keyword evidence="1" id="KW-0645">Protease</keyword>
<proteinExistence type="inferred from homology"/>
<dbReference type="PROSITE" id="PS01276">
    <property type="entry name" value="PEPTIDASE_U32"/>
    <property type="match status" value="1"/>
</dbReference>
<protein>
    <submittedName>
        <fullName evidence="4">Putative collagenase</fullName>
    </submittedName>
</protein>
<dbReference type="GO" id="GO:0006508">
    <property type="term" value="P:proteolysis"/>
    <property type="evidence" value="ECO:0007669"/>
    <property type="project" value="UniProtKB-KW"/>
</dbReference>
<dbReference type="OrthoDB" id="9807498at2"/>
<dbReference type="PATRIC" id="fig|1321819.3.peg.1134"/>
<dbReference type="InterPro" id="IPR051454">
    <property type="entry name" value="RNA/ubiquinone_mod_enzymes"/>
</dbReference>
<evidence type="ECO:0000313" key="4">
    <source>
        <dbReference type="EMBL" id="ERI85887.1"/>
    </source>
</evidence>
<evidence type="ECO:0000256" key="2">
    <source>
        <dbReference type="ARBA" id="ARBA00022801"/>
    </source>
</evidence>